<feature type="domain" description="Cytochrome c" evidence="10">
    <location>
        <begin position="35"/>
        <end position="166"/>
    </location>
</feature>
<evidence type="ECO:0000256" key="1">
    <source>
        <dbReference type="ARBA" id="ARBA00004418"/>
    </source>
</evidence>
<dbReference type="Proteomes" id="UP001449225">
    <property type="component" value="Unassembled WGS sequence"/>
</dbReference>
<evidence type="ECO:0000256" key="5">
    <source>
        <dbReference type="ARBA" id="ARBA00022764"/>
    </source>
</evidence>
<dbReference type="Pfam" id="PF03150">
    <property type="entry name" value="CCP_MauG"/>
    <property type="match status" value="1"/>
</dbReference>
<organism evidence="11 12">
    <name type="scientific">Neptuniibacter pectenicola</name>
    <dbReference type="NCBI Taxonomy" id="1806669"/>
    <lineage>
        <taxon>Bacteria</taxon>
        <taxon>Pseudomonadati</taxon>
        <taxon>Pseudomonadota</taxon>
        <taxon>Gammaproteobacteria</taxon>
        <taxon>Oceanospirillales</taxon>
        <taxon>Oceanospirillaceae</taxon>
        <taxon>Neptuniibacter</taxon>
    </lineage>
</organism>
<feature type="domain" description="Cytochrome c" evidence="10">
    <location>
        <begin position="186"/>
        <end position="306"/>
    </location>
</feature>
<name>A0ABU9TPF2_9GAMM</name>
<dbReference type="PANTHER" id="PTHR30600:SF7">
    <property type="entry name" value="CYTOCHROME C PEROXIDASE-RELATED"/>
    <property type="match status" value="1"/>
</dbReference>
<reference evidence="11 12" key="1">
    <citation type="submission" date="2024-03" db="EMBL/GenBank/DDBJ databases">
        <title>Community enrichment and isolation of bacterial strains for fucoidan degradation.</title>
        <authorList>
            <person name="Sichert A."/>
        </authorList>
    </citation>
    <scope>NUCLEOTIDE SEQUENCE [LARGE SCALE GENOMIC DNA]</scope>
    <source>
        <strain evidence="11 12">AS76</strain>
    </source>
</reference>
<dbReference type="InterPro" id="IPR009056">
    <property type="entry name" value="Cyt_c-like_dom"/>
</dbReference>
<dbReference type="Gene3D" id="1.10.760.10">
    <property type="entry name" value="Cytochrome c-like domain"/>
    <property type="match status" value="2"/>
</dbReference>
<keyword evidence="5" id="KW-0574">Periplasm</keyword>
<evidence type="ECO:0000313" key="11">
    <source>
        <dbReference type="EMBL" id="MEM5535477.1"/>
    </source>
</evidence>
<evidence type="ECO:0000256" key="6">
    <source>
        <dbReference type="ARBA" id="ARBA00023002"/>
    </source>
</evidence>
<dbReference type="InterPro" id="IPR026259">
    <property type="entry name" value="MauG/Cytc_peroxidase"/>
</dbReference>
<dbReference type="GO" id="GO:0004130">
    <property type="term" value="F:cytochrome-c peroxidase activity"/>
    <property type="evidence" value="ECO:0007669"/>
    <property type="project" value="UniProtKB-EC"/>
</dbReference>
<evidence type="ECO:0000256" key="9">
    <source>
        <dbReference type="SAM" id="SignalP"/>
    </source>
</evidence>
<dbReference type="EMBL" id="JBBMRA010000002">
    <property type="protein sequence ID" value="MEM5535477.1"/>
    <property type="molecule type" value="Genomic_DNA"/>
</dbReference>
<comment type="caution">
    <text evidence="11">The sequence shown here is derived from an EMBL/GenBank/DDBJ whole genome shotgun (WGS) entry which is preliminary data.</text>
</comment>
<protein>
    <submittedName>
        <fullName evidence="11">Cytochrome c peroxidase</fullName>
        <ecNumber evidence="11">1.11.1.5</ecNumber>
    </submittedName>
</protein>
<feature type="signal peptide" evidence="9">
    <location>
        <begin position="1"/>
        <end position="19"/>
    </location>
</feature>
<dbReference type="InterPro" id="IPR004852">
    <property type="entry name" value="Di-haem_cyt_c_peroxidsae"/>
</dbReference>
<evidence type="ECO:0000256" key="2">
    <source>
        <dbReference type="ARBA" id="ARBA00022617"/>
    </source>
</evidence>
<evidence type="ECO:0000256" key="3">
    <source>
        <dbReference type="ARBA" id="ARBA00022723"/>
    </source>
</evidence>
<keyword evidence="7 8" id="KW-0408">Iron</keyword>
<sequence>MLKFFSVVFCFIVSFDVLADEPITPLVPIEGLSPDKVKLGQQLFNDNRLSKDNSISCASCHLLSKHGADNRTRSIGINGSQGIIKTPTVYNSAFNFVQFWDGRSRTLNQQVSGPIHNPIEMGSHWLEVIDKLSADPAVAVQFKTLYDDGLTAANIADAITTFERSLITLNSRFDRWLEGDEKALSANEKQGYQLFKAFGCISCHQGRNVGGNMYAYMGTMGDYFSDRGQPITVADYGRFNVTGVEDDKFLFKVPSLRLVALQRYFFHDASERRLVSAIEVMAKYQLGRNINEQDAELIAAFLRSLVGQHPLLEPQ</sequence>
<proteinExistence type="predicted"/>
<keyword evidence="2 8" id="KW-0349">Heme</keyword>
<dbReference type="EC" id="1.11.1.5" evidence="11"/>
<dbReference type="InterPro" id="IPR051395">
    <property type="entry name" value="Cytochrome_c_Peroxidase/MauG"/>
</dbReference>
<gene>
    <name evidence="11" type="ORF">WNY58_03625</name>
</gene>
<dbReference type="InterPro" id="IPR036909">
    <property type="entry name" value="Cyt_c-like_dom_sf"/>
</dbReference>
<dbReference type="RefSeq" id="WP_342853758.1">
    <property type="nucleotide sequence ID" value="NZ_JBBMRA010000002.1"/>
</dbReference>
<evidence type="ECO:0000313" key="12">
    <source>
        <dbReference type="Proteomes" id="UP001449225"/>
    </source>
</evidence>
<evidence type="ECO:0000259" key="10">
    <source>
        <dbReference type="PROSITE" id="PS51007"/>
    </source>
</evidence>
<dbReference type="PIRSF" id="PIRSF000294">
    <property type="entry name" value="Cytochrome-c_peroxidase"/>
    <property type="match status" value="1"/>
</dbReference>
<keyword evidence="6 11" id="KW-0560">Oxidoreductase</keyword>
<evidence type="ECO:0000256" key="8">
    <source>
        <dbReference type="PROSITE-ProRule" id="PRU00433"/>
    </source>
</evidence>
<evidence type="ECO:0000256" key="7">
    <source>
        <dbReference type="ARBA" id="ARBA00023004"/>
    </source>
</evidence>
<keyword evidence="11" id="KW-0575">Peroxidase</keyword>
<dbReference type="PANTHER" id="PTHR30600">
    <property type="entry name" value="CYTOCHROME C PEROXIDASE-RELATED"/>
    <property type="match status" value="1"/>
</dbReference>
<keyword evidence="12" id="KW-1185">Reference proteome</keyword>
<keyword evidence="4 9" id="KW-0732">Signal</keyword>
<comment type="subcellular location">
    <subcellularLocation>
        <location evidence="1">Periplasm</location>
    </subcellularLocation>
</comment>
<keyword evidence="3 8" id="KW-0479">Metal-binding</keyword>
<evidence type="ECO:0000256" key="4">
    <source>
        <dbReference type="ARBA" id="ARBA00022729"/>
    </source>
</evidence>
<dbReference type="SUPFAM" id="SSF46626">
    <property type="entry name" value="Cytochrome c"/>
    <property type="match status" value="2"/>
</dbReference>
<accession>A0ABU9TPF2</accession>
<dbReference type="PROSITE" id="PS51007">
    <property type="entry name" value="CYTC"/>
    <property type="match status" value="2"/>
</dbReference>
<feature type="chain" id="PRO_5046670369" evidence="9">
    <location>
        <begin position="20"/>
        <end position="315"/>
    </location>
</feature>